<dbReference type="GO" id="GO:0004556">
    <property type="term" value="F:alpha-amylase activity"/>
    <property type="evidence" value="ECO:0007669"/>
    <property type="project" value="TreeGrafter"/>
</dbReference>
<dbReference type="OrthoDB" id="9805159at2"/>
<comment type="similarity">
    <text evidence="1">Belongs to the glycosyl hydrolase 13 family.</text>
</comment>
<accession>A0A371J0N8</accession>
<dbReference type="InterPro" id="IPR045857">
    <property type="entry name" value="O16G_dom_2"/>
</dbReference>
<evidence type="ECO:0000256" key="1">
    <source>
        <dbReference type="ARBA" id="ARBA00008061"/>
    </source>
</evidence>
<dbReference type="EC" id="3.2.1.93" evidence="4"/>
<dbReference type="FunFam" id="3.20.20.80:FF:000014">
    <property type="entry name" value="Alpha,alpha-phosphotrehalase"/>
    <property type="match status" value="1"/>
</dbReference>
<dbReference type="InterPro" id="IPR056300">
    <property type="entry name" value="SusG-like_C"/>
</dbReference>
<evidence type="ECO:0000259" key="5">
    <source>
        <dbReference type="SMART" id="SM00642"/>
    </source>
</evidence>
<dbReference type="PANTHER" id="PTHR10357:SF217">
    <property type="entry name" value="TREHALOSE-6-PHOSPHATE HYDROLASE"/>
    <property type="match status" value="1"/>
</dbReference>
<dbReference type="InterPro" id="IPR012769">
    <property type="entry name" value="Trehalose_TreC"/>
</dbReference>
<gene>
    <name evidence="6" type="primary">treC</name>
    <name evidence="6" type="ORF">CHL78_014500</name>
</gene>
<feature type="domain" description="Glycosyl hydrolase family 13 catalytic" evidence="5">
    <location>
        <begin position="26"/>
        <end position="432"/>
    </location>
</feature>
<protein>
    <recommendedName>
        <fullName evidence="4">Alpha,alpha-phosphotrehalase</fullName>
        <ecNumber evidence="4">3.2.1.93</ecNumber>
    </recommendedName>
</protein>
<dbReference type="Gene3D" id="3.90.400.10">
    <property type="entry name" value="Oligo-1,6-glucosidase, Domain 2"/>
    <property type="match status" value="1"/>
</dbReference>
<dbReference type="Pfam" id="PF00128">
    <property type="entry name" value="Alpha-amylase"/>
    <property type="match status" value="1"/>
</dbReference>
<evidence type="ECO:0000256" key="3">
    <source>
        <dbReference type="ARBA" id="ARBA00023295"/>
    </source>
</evidence>
<dbReference type="Pfam" id="PF23915">
    <property type="entry name" value="SusG_C"/>
    <property type="match status" value="1"/>
</dbReference>
<dbReference type="Proteomes" id="UP000215694">
    <property type="component" value="Unassembled WGS sequence"/>
</dbReference>
<dbReference type="FunFam" id="3.20.20.80:FF:000064">
    <property type="entry name" value="Oligo-1,6-glucosidase"/>
    <property type="match status" value="1"/>
</dbReference>
<dbReference type="Gene3D" id="3.20.20.80">
    <property type="entry name" value="Glycosidases"/>
    <property type="match status" value="1"/>
</dbReference>
<keyword evidence="2 6" id="KW-0378">Hydrolase</keyword>
<dbReference type="GO" id="GO:0008788">
    <property type="term" value="F:alpha,alpha-phosphotrehalase activity"/>
    <property type="evidence" value="ECO:0007669"/>
    <property type="project" value="UniProtKB-UniRule"/>
</dbReference>
<dbReference type="InterPro" id="IPR006047">
    <property type="entry name" value="GH13_cat_dom"/>
</dbReference>
<dbReference type="NCBIfam" id="TIGR02403">
    <property type="entry name" value="trehalose_treC"/>
    <property type="match status" value="1"/>
</dbReference>
<dbReference type="EMBL" id="NOJY02000032">
    <property type="protein sequence ID" value="RDY26226.1"/>
    <property type="molecule type" value="Genomic_DNA"/>
</dbReference>
<dbReference type="InterPro" id="IPR017853">
    <property type="entry name" value="GH"/>
</dbReference>
<evidence type="ECO:0000256" key="2">
    <source>
        <dbReference type="ARBA" id="ARBA00022801"/>
    </source>
</evidence>
<reference evidence="6 7" key="1">
    <citation type="journal article" date="2017" name="Genome Announc.">
        <title>Draft Genome Sequence of Romboutsia weinsteinii sp. nov. Strain CCRI-19649(T) Isolated from Surface Water.</title>
        <authorList>
            <person name="Maheux A.F."/>
            <person name="Boudreau D.K."/>
            <person name="Berube E."/>
            <person name="Boissinot M."/>
            <person name="Cantin P."/>
            <person name="Raymond F."/>
            <person name="Corbeil J."/>
            <person name="Omar R.F."/>
            <person name="Bergeron M.G."/>
        </authorList>
    </citation>
    <scope>NUCLEOTIDE SEQUENCE [LARGE SCALE GENOMIC DNA]</scope>
    <source>
        <strain evidence="6 7">CCRI-19649</strain>
    </source>
</reference>
<comment type="caution">
    <text evidence="6">The sequence shown here is derived from an EMBL/GenBank/DDBJ whole genome shotgun (WGS) entry which is preliminary data.</text>
</comment>
<dbReference type="CDD" id="cd11333">
    <property type="entry name" value="AmyAc_SI_OligoGlu_DGase"/>
    <property type="match status" value="1"/>
</dbReference>
<dbReference type="FunFam" id="3.90.400.10:FF:000002">
    <property type="entry name" value="Sucrose isomerase"/>
    <property type="match status" value="1"/>
</dbReference>
<organism evidence="6 7">
    <name type="scientific">Romboutsia weinsteinii</name>
    <dbReference type="NCBI Taxonomy" id="2020949"/>
    <lineage>
        <taxon>Bacteria</taxon>
        <taxon>Bacillati</taxon>
        <taxon>Bacillota</taxon>
        <taxon>Clostridia</taxon>
        <taxon>Peptostreptococcales</taxon>
        <taxon>Peptostreptococcaceae</taxon>
        <taxon>Romboutsia</taxon>
    </lineage>
</organism>
<dbReference type="GO" id="GO:0005737">
    <property type="term" value="C:cytoplasm"/>
    <property type="evidence" value="ECO:0007669"/>
    <property type="project" value="UniProtKB-UniRule"/>
</dbReference>
<dbReference type="SUPFAM" id="SSF51445">
    <property type="entry name" value="(Trans)glycosidases"/>
    <property type="match status" value="1"/>
</dbReference>
<dbReference type="InterPro" id="IPR013780">
    <property type="entry name" value="Glyco_hydro_b"/>
</dbReference>
<dbReference type="GO" id="GO:0005993">
    <property type="term" value="P:trehalose catabolic process"/>
    <property type="evidence" value="ECO:0007669"/>
    <property type="project" value="InterPro"/>
</dbReference>
<evidence type="ECO:0000313" key="6">
    <source>
        <dbReference type="EMBL" id="RDY26226.1"/>
    </source>
</evidence>
<keyword evidence="3 6" id="KW-0326">Glycosidase</keyword>
<keyword evidence="7" id="KW-1185">Reference proteome</keyword>
<dbReference type="AlphaFoldDB" id="A0A371J0N8"/>
<dbReference type="Gene3D" id="2.60.40.1180">
    <property type="entry name" value="Golgi alpha-mannosidase II"/>
    <property type="match status" value="1"/>
</dbReference>
<proteinExistence type="inferred from homology"/>
<dbReference type="SMART" id="SM00642">
    <property type="entry name" value="Aamy"/>
    <property type="match status" value="1"/>
</dbReference>
<dbReference type="RefSeq" id="WP_094369773.1">
    <property type="nucleotide sequence ID" value="NZ_NOJY02000032.1"/>
</dbReference>
<dbReference type="SUPFAM" id="SSF51011">
    <property type="entry name" value="Glycosyl hydrolase domain"/>
    <property type="match status" value="1"/>
</dbReference>
<name>A0A371J0N8_9FIRM</name>
<evidence type="ECO:0000256" key="4">
    <source>
        <dbReference type="NCBIfam" id="TIGR02403"/>
    </source>
</evidence>
<evidence type="ECO:0000313" key="7">
    <source>
        <dbReference type="Proteomes" id="UP000215694"/>
    </source>
</evidence>
<dbReference type="PANTHER" id="PTHR10357">
    <property type="entry name" value="ALPHA-AMYLASE FAMILY MEMBER"/>
    <property type="match status" value="1"/>
</dbReference>
<sequence>MSKLNSLIIKEVDNSSDWFKKAVAYQIYPKSFKDSNNDGVGDIRGIIEKLDYIKNLGVDVIWLTPIYVSPQNDNGYDISDYYNIDPLFGTMEDFEELLKKVHEKGMRLITDMVVNHTSIEHKWFKEALKGEDNPYHDFYIWKKGDGENPPNNWASKFGGSAWKYVEHLDKYYLHLFDVTQGDLNWENPKLREEIYKMINFWLEKGIDGFRLDVINLLSKDQSFPSDTFESPNHDGRRFYTDGPKIHEYIHEINKNAFSKYEGSMTVGEMSSTSIDHCIKYTRPENEELSMTFSFHHLKVDYPGGEKWALGKFDFMKLKKILFDWQLGMQEGGGWNAMFWCNHDQPRIVSRFGDDKKYHRESATMLATSIHLMQGTPYIYQGEEIGMTNADFESIEKYRDVEAINAYNMLLEKGINKYEAIEILKNKSRDNSRTPMQWDSSENGGFTKGNPWMDLSYNYKDINVEKDLNNEDSIYKYYRKLADIRKSSKVISHGRIDILLEDHDKVLAYKRSLEGEEIIVICNFFESEVKLDLKEFDLSRAEIALSNYIDAKISDEINLRAYESIVIKL</sequence>
<dbReference type="NCBIfam" id="NF008183">
    <property type="entry name" value="PRK10933.1"/>
    <property type="match status" value="1"/>
</dbReference>